<evidence type="ECO:0000313" key="9">
    <source>
        <dbReference type="EMBL" id="NYA70572.1"/>
    </source>
</evidence>
<gene>
    <name evidence="9" type="ORF">HZF10_06545</name>
</gene>
<keyword evidence="7" id="KW-0998">Cell outer membrane</keyword>
<dbReference type="EMBL" id="JACBJI010000002">
    <property type="protein sequence ID" value="NYA70572.1"/>
    <property type="molecule type" value="Genomic_DNA"/>
</dbReference>
<dbReference type="SUPFAM" id="SSF56954">
    <property type="entry name" value="Outer membrane efflux proteins (OEP)"/>
    <property type="match status" value="1"/>
</dbReference>
<evidence type="ECO:0000256" key="8">
    <source>
        <dbReference type="SAM" id="SignalP"/>
    </source>
</evidence>
<dbReference type="InterPro" id="IPR051906">
    <property type="entry name" value="TolC-like"/>
</dbReference>
<feature type="signal peptide" evidence="8">
    <location>
        <begin position="1"/>
        <end position="18"/>
    </location>
</feature>
<evidence type="ECO:0000256" key="7">
    <source>
        <dbReference type="ARBA" id="ARBA00023237"/>
    </source>
</evidence>
<comment type="similarity">
    <text evidence="2">Belongs to the outer membrane factor (OMF) (TC 1.B.17) family.</text>
</comment>
<evidence type="ECO:0000313" key="10">
    <source>
        <dbReference type="Proteomes" id="UP000535020"/>
    </source>
</evidence>
<dbReference type="AlphaFoldDB" id="A0A7Y8Y155"/>
<dbReference type="Proteomes" id="UP000535020">
    <property type="component" value="Unassembled WGS sequence"/>
</dbReference>
<keyword evidence="8" id="KW-0732">Signal</keyword>
<evidence type="ECO:0000256" key="3">
    <source>
        <dbReference type="ARBA" id="ARBA00022448"/>
    </source>
</evidence>
<evidence type="ECO:0000256" key="4">
    <source>
        <dbReference type="ARBA" id="ARBA00022452"/>
    </source>
</evidence>
<comment type="subcellular location">
    <subcellularLocation>
        <location evidence="1">Cell outer membrane</location>
    </subcellularLocation>
</comment>
<dbReference type="GO" id="GO:0015288">
    <property type="term" value="F:porin activity"/>
    <property type="evidence" value="ECO:0007669"/>
    <property type="project" value="TreeGrafter"/>
</dbReference>
<dbReference type="GO" id="GO:0015562">
    <property type="term" value="F:efflux transmembrane transporter activity"/>
    <property type="evidence" value="ECO:0007669"/>
    <property type="project" value="InterPro"/>
</dbReference>
<evidence type="ECO:0000256" key="6">
    <source>
        <dbReference type="ARBA" id="ARBA00023136"/>
    </source>
</evidence>
<dbReference type="GO" id="GO:1990281">
    <property type="term" value="C:efflux pump complex"/>
    <property type="evidence" value="ECO:0007669"/>
    <property type="project" value="TreeGrafter"/>
</dbReference>
<dbReference type="PANTHER" id="PTHR30026">
    <property type="entry name" value="OUTER MEMBRANE PROTEIN TOLC"/>
    <property type="match status" value="1"/>
</dbReference>
<organism evidence="9 10">
    <name type="scientific">Flavobacterium agri</name>
    <dbReference type="NCBI Taxonomy" id="2743471"/>
    <lineage>
        <taxon>Bacteria</taxon>
        <taxon>Pseudomonadati</taxon>
        <taxon>Bacteroidota</taxon>
        <taxon>Flavobacteriia</taxon>
        <taxon>Flavobacteriales</taxon>
        <taxon>Flavobacteriaceae</taxon>
        <taxon>Flavobacterium</taxon>
    </lineage>
</organism>
<accession>A0A7Y8Y155</accession>
<keyword evidence="4" id="KW-1134">Transmembrane beta strand</keyword>
<dbReference type="Pfam" id="PF02321">
    <property type="entry name" value="OEP"/>
    <property type="match status" value="1"/>
</dbReference>
<dbReference type="InterPro" id="IPR003423">
    <property type="entry name" value="OMP_efflux"/>
</dbReference>
<reference evidence="9 10" key="1">
    <citation type="submission" date="2020-07" db="EMBL/GenBank/DDBJ databases">
        <authorList>
            <person name="Sun Q."/>
        </authorList>
    </citation>
    <scope>NUCLEOTIDE SEQUENCE [LARGE SCALE GENOMIC DNA]</scope>
    <source>
        <strain evidence="9 10">MAH-1</strain>
    </source>
</reference>
<proteinExistence type="inferred from homology"/>
<protein>
    <submittedName>
        <fullName evidence="9">TolC family protein</fullName>
    </submittedName>
</protein>
<dbReference type="GO" id="GO:0009279">
    <property type="term" value="C:cell outer membrane"/>
    <property type="evidence" value="ECO:0007669"/>
    <property type="project" value="UniProtKB-SubCell"/>
</dbReference>
<keyword evidence="5" id="KW-0812">Transmembrane</keyword>
<dbReference type="RefSeq" id="WP_176005397.1">
    <property type="nucleotide sequence ID" value="NZ_JABWMI010000008.1"/>
</dbReference>
<sequence>MKKWIFLLLLNVSLLATAQNLTLDQCQKEAEANYPLSKKRELIAKSESYTLSNISKAYLPQFSFNSQTTYQSDVVEFPGSIPGVDMPTQNKDQYKAYIQMDQVLLDGGNIRNQKETERAKRDLERKTLEVELYTLRERINQLYFGILVGDEKIRQNELTLEDIKIGLKTVNAQIANGTSFRSNADVLKAEELKVRQEQTKLRSNRKAYLQMLGLFVNRELSQDVILEKPTTPLAAFEINRPELSMYASHDKLLELGKKSITTENKPKVNLFVQAGAGNPALNFLEEGWNSYYYGGIKTIWSFGGLYTTKKKKQLIDLDKMTLEADKETFLFNIDQTVKQQNSDIEKYQQLLVSDDEIVKLRNNVKKASAAQLENGVITSSDYLKEVNNENESRQDKAVHEMELLLAQYNQKTTTGN</sequence>
<dbReference type="PANTHER" id="PTHR30026:SF20">
    <property type="entry name" value="OUTER MEMBRANE PROTEIN TOLC"/>
    <property type="match status" value="1"/>
</dbReference>
<keyword evidence="10" id="KW-1185">Reference proteome</keyword>
<comment type="caution">
    <text evidence="9">The sequence shown here is derived from an EMBL/GenBank/DDBJ whole genome shotgun (WGS) entry which is preliminary data.</text>
</comment>
<feature type="chain" id="PRO_5030644985" evidence="8">
    <location>
        <begin position="19"/>
        <end position="416"/>
    </location>
</feature>
<keyword evidence="6" id="KW-0472">Membrane</keyword>
<evidence type="ECO:0000256" key="1">
    <source>
        <dbReference type="ARBA" id="ARBA00004442"/>
    </source>
</evidence>
<dbReference type="Gene3D" id="1.20.1600.10">
    <property type="entry name" value="Outer membrane efflux proteins (OEP)"/>
    <property type="match status" value="1"/>
</dbReference>
<evidence type="ECO:0000256" key="2">
    <source>
        <dbReference type="ARBA" id="ARBA00007613"/>
    </source>
</evidence>
<evidence type="ECO:0000256" key="5">
    <source>
        <dbReference type="ARBA" id="ARBA00022692"/>
    </source>
</evidence>
<name>A0A7Y8Y155_9FLAO</name>
<keyword evidence="3" id="KW-0813">Transport</keyword>